<feature type="non-terminal residue" evidence="2">
    <location>
        <position position="1"/>
    </location>
</feature>
<keyword evidence="1" id="KW-0472">Membrane</keyword>
<feature type="transmembrane region" description="Helical" evidence="1">
    <location>
        <begin position="6"/>
        <end position="22"/>
    </location>
</feature>
<feature type="non-terminal residue" evidence="2">
    <location>
        <position position="92"/>
    </location>
</feature>
<gene>
    <name evidence="2" type="primary">PRRT2</name>
</gene>
<evidence type="ECO:0000313" key="2">
    <source>
        <dbReference type="EMBL" id="SBR08167.1"/>
    </source>
</evidence>
<organism evidence="2">
    <name type="scientific">Nothobranchius kuhntae</name>
    <name type="common">Beira killifish</name>
    <dbReference type="NCBI Taxonomy" id="321403"/>
    <lineage>
        <taxon>Eukaryota</taxon>
        <taxon>Metazoa</taxon>
        <taxon>Chordata</taxon>
        <taxon>Craniata</taxon>
        <taxon>Vertebrata</taxon>
        <taxon>Euteleostomi</taxon>
        <taxon>Actinopterygii</taxon>
        <taxon>Neopterygii</taxon>
        <taxon>Teleostei</taxon>
        <taxon>Neoteleostei</taxon>
        <taxon>Acanthomorphata</taxon>
        <taxon>Ovalentaria</taxon>
        <taxon>Atherinomorphae</taxon>
        <taxon>Cyprinodontiformes</taxon>
        <taxon>Nothobranchiidae</taxon>
        <taxon>Nothobranchius</taxon>
    </lineage>
</organism>
<protein>
    <submittedName>
        <fullName evidence="2">Proline-rich transmembrane protein 2</fullName>
    </submittedName>
</protein>
<evidence type="ECO:0000256" key="1">
    <source>
        <dbReference type="SAM" id="Phobius"/>
    </source>
</evidence>
<sequence length="92" mass="10128">NTFIVIFLIAAILNLNLNILICKTKVGNRLMFFGPTRLPYSSVSLTGGLLQLQSVYFCVMLQNQQLCVNLTESTASLSARVPSFTCNHGNKC</sequence>
<reference evidence="2" key="1">
    <citation type="submission" date="2016-05" db="EMBL/GenBank/DDBJ databases">
        <authorList>
            <person name="Lavstsen T."/>
            <person name="Jespersen J.S."/>
        </authorList>
    </citation>
    <scope>NUCLEOTIDE SEQUENCE</scope>
    <source>
        <tissue evidence="2">Brain</tissue>
    </source>
</reference>
<name>A0A1A8JE36_NOTKU</name>
<proteinExistence type="predicted"/>
<dbReference type="EMBL" id="HAED01021469">
    <property type="protein sequence ID" value="SBR08167.1"/>
    <property type="molecule type" value="Transcribed_RNA"/>
</dbReference>
<keyword evidence="1" id="KW-1133">Transmembrane helix</keyword>
<dbReference type="AlphaFoldDB" id="A0A1A8JE36"/>
<reference evidence="2" key="2">
    <citation type="submission" date="2016-06" db="EMBL/GenBank/DDBJ databases">
        <title>The genome of a short-lived fish provides insights into sex chromosome evolution and the genetic control of aging.</title>
        <authorList>
            <person name="Reichwald K."/>
            <person name="Felder M."/>
            <person name="Petzold A."/>
            <person name="Koch P."/>
            <person name="Groth M."/>
            <person name="Platzer M."/>
        </authorList>
    </citation>
    <scope>NUCLEOTIDE SEQUENCE</scope>
    <source>
        <tissue evidence="2">Brain</tissue>
    </source>
</reference>
<keyword evidence="1 2" id="KW-0812">Transmembrane</keyword>
<accession>A0A1A8JE36</accession>